<dbReference type="AlphaFoldDB" id="A0A089LKR1"/>
<feature type="transmembrane region" description="Helical" evidence="1">
    <location>
        <begin position="20"/>
        <end position="39"/>
    </location>
</feature>
<organism evidence="2 3">
    <name type="scientific">Paenibacillus borealis</name>
    <dbReference type="NCBI Taxonomy" id="160799"/>
    <lineage>
        <taxon>Bacteria</taxon>
        <taxon>Bacillati</taxon>
        <taxon>Bacillota</taxon>
        <taxon>Bacilli</taxon>
        <taxon>Bacillales</taxon>
        <taxon>Paenibacillaceae</taxon>
        <taxon>Paenibacillus</taxon>
    </lineage>
</organism>
<dbReference type="KEGG" id="pbd:PBOR_29965"/>
<keyword evidence="1" id="KW-0472">Membrane</keyword>
<keyword evidence="3" id="KW-1185">Reference proteome</keyword>
<evidence type="ECO:0000256" key="1">
    <source>
        <dbReference type="SAM" id="Phobius"/>
    </source>
</evidence>
<gene>
    <name evidence="2" type="ORF">PBOR_29965</name>
</gene>
<feature type="transmembrane region" description="Helical" evidence="1">
    <location>
        <begin position="59"/>
        <end position="80"/>
    </location>
</feature>
<proteinExistence type="predicted"/>
<accession>A0A089LKR1</accession>
<keyword evidence="1" id="KW-1133">Transmembrane helix</keyword>
<evidence type="ECO:0000313" key="3">
    <source>
        <dbReference type="Proteomes" id="UP000029518"/>
    </source>
</evidence>
<name>A0A089LKR1_PAEBO</name>
<feature type="transmembrane region" description="Helical" evidence="1">
    <location>
        <begin position="206"/>
        <end position="223"/>
    </location>
</feature>
<feature type="transmembrane region" description="Helical" evidence="1">
    <location>
        <begin position="92"/>
        <end position="112"/>
    </location>
</feature>
<dbReference type="OrthoDB" id="2624854at2"/>
<protein>
    <submittedName>
        <fullName evidence="2">Uncharacterized protein</fullName>
    </submittedName>
</protein>
<feature type="transmembrane region" description="Helical" evidence="1">
    <location>
        <begin position="160"/>
        <end position="181"/>
    </location>
</feature>
<sequence length="230" mass="25588">MSYRSLMKFHLKDYRRGALILMSIFVCVDIALVLLMKYLPAWDMGTADSIFSVNRNIMSIFMIVSMIVTVAITFPLMSSFSVTRRNFYVSSLLALLAFCVSAALAETLVYLIGRAVLPSIGLPVDADRPLLLSAYVFMLTLLDVSIATFLIGACFYRFKVLIGTLLAILYFGAVALISPVFPSMEYVENFASYSAEPGMLEPGTTLLMWGIITLCAIAGWLVYRRTDVRM</sequence>
<dbReference type="EMBL" id="CP009285">
    <property type="protein sequence ID" value="AIQ60690.1"/>
    <property type="molecule type" value="Genomic_DNA"/>
</dbReference>
<dbReference type="Proteomes" id="UP000029518">
    <property type="component" value="Chromosome"/>
</dbReference>
<dbReference type="RefSeq" id="WP_042217262.1">
    <property type="nucleotide sequence ID" value="NZ_CP009285.1"/>
</dbReference>
<keyword evidence="1" id="KW-0812">Transmembrane</keyword>
<dbReference type="HOGENOM" id="CLU_1203866_0_0_9"/>
<evidence type="ECO:0000313" key="2">
    <source>
        <dbReference type="EMBL" id="AIQ60690.1"/>
    </source>
</evidence>
<reference evidence="2" key="1">
    <citation type="submission" date="2014-08" db="EMBL/GenBank/DDBJ databases">
        <title>Comparative genomics of the Paenibacillus odorifer group.</title>
        <authorList>
            <person name="den Bakker H.C."/>
            <person name="Tsai Y.-C.Y.-C."/>
            <person name="Martin N."/>
            <person name="Korlach J."/>
            <person name="Wiedmann M."/>
        </authorList>
    </citation>
    <scope>NUCLEOTIDE SEQUENCE [LARGE SCALE GENOMIC DNA]</scope>
    <source>
        <strain evidence="2">DSM 13188</strain>
    </source>
</reference>
<feature type="transmembrane region" description="Helical" evidence="1">
    <location>
        <begin position="132"/>
        <end position="153"/>
    </location>
</feature>